<dbReference type="Proteomes" id="UP000435985">
    <property type="component" value="Unassembled WGS sequence"/>
</dbReference>
<dbReference type="InterPro" id="IPR032271">
    <property type="entry name" value="DUF4987"/>
</dbReference>
<dbReference type="GeneID" id="29455994"/>
<evidence type="ECO:0000259" key="2">
    <source>
        <dbReference type="Pfam" id="PF16377"/>
    </source>
</evidence>
<protein>
    <submittedName>
        <fullName evidence="7">DUF4302 domain-containing protein</fullName>
    </submittedName>
</protein>
<dbReference type="AlphaFoldDB" id="A0A139KPE6"/>
<reference evidence="9 10" key="1">
    <citation type="journal article" date="2019" name="Nat. Med.">
        <title>A library of human gut bacterial isolates paired with longitudinal multiomics data enables mechanistic microbiome research.</title>
        <authorList>
            <person name="Poyet M."/>
            <person name="Groussin M."/>
            <person name="Gibbons S.M."/>
            <person name="Avila-Pacheco J."/>
            <person name="Jiang X."/>
            <person name="Kearney S.M."/>
            <person name="Perrotta A.R."/>
            <person name="Berdy B."/>
            <person name="Zhao S."/>
            <person name="Lieberman T.D."/>
            <person name="Swanson P.K."/>
            <person name="Smith M."/>
            <person name="Roesemann S."/>
            <person name="Alexander J.E."/>
            <person name="Rich S.A."/>
            <person name="Livny J."/>
            <person name="Vlamakis H."/>
            <person name="Clish C."/>
            <person name="Bullock K."/>
            <person name="Deik A."/>
            <person name="Scott J."/>
            <person name="Pierce K.A."/>
            <person name="Xavier R.J."/>
            <person name="Alm E.J."/>
        </authorList>
    </citation>
    <scope>NUCLEOTIDE SEQUENCE [LARGE SCALE GENOMIC DNA]</scope>
    <source>
        <strain evidence="5 13">BIOML-A134</strain>
        <strain evidence="6 12">BIOML-A14</strain>
        <strain evidence="3 10">BIOML-A160</strain>
        <strain evidence="4 9">BIOML-A163</strain>
        <strain evidence="7 11">BIOML-A2</strain>
    </source>
</reference>
<evidence type="ECO:0000313" key="12">
    <source>
        <dbReference type="Proteomes" id="UP000435985"/>
    </source>
</evidence>
<evidence type="ECO:0000313" key="5">
    <source>
        <dbReference type="EMBL" id="KAA4100345.1"/>
    </source>
</evidence>
<dbReference type="STRING" id="28116.Bovatus_01985"/>
<dbReference type="EMBL" id="VWFO01000014">
    <property type="protein sequence ID" value="KAA4663901.1"/>
    <property type="molecule type" value="Genomic_DNA"/>
</dbReference>
<evidence type="ECO:0000313" key="8">
    <source>
        <dbReference type="EMBL" id="MDC2743432.1"/>
    </source>
</evidence>
<dbReference type="Proteomes" id="UP000375690">
    <property type="component" value="Unassembled WGS sequence"/>
</dbReference>
<dbReference type="PROSITE" id="PS51257">
    <property type="entry name" value="PROKAR_LIPOPROTEIN"/>
    <property type="match status" value="1"/>
</dbReference>
<dbReference type="EMBL" id="VWLB01000038">
    <property type="protein sequence ID" value="KAA3925294.1"/>
    <property type="molecule type" value="Genomic_DNA"/>
</dbReference>
<organism evidence="7 11">
    <name type="scientific">Bacteroides ovatus</name>
    <dbReference type="NCBI Taxonomy" id="28116"/>
    <lineage>
        <taxon>Bacteria</taxon>
        <taxon>Pseudomonadati</taxon>
        <taxon>Bacteroidota</taxon>
        <taxon>Bacteroidia</taxon>
        <taxon>Bacteroidales</taxon>
        <taxon>Bacteroidaceae</taxon>
        <taxon>Bacteroides</taxon>
    </lineage>
</organism>
<dbReference type="InterPro" id="IPR025396">
    <property type="entry name" value="DUF4302"/>
</dbReference>
<feature type="signal peptide" evidence="1">
    <location>
        <begin position="1"/>
        <end position="26"/>
    </location>
</feature>
<dbReference type="RefSeq" id="WP_004296764.1">
    <property type="nucleotide sequence ID" value="NZ_CAAKNR010000227.1"/>
</dbReference>
<evidence type="ECO:0000313" key="3">
    <source>
        <dbReference type="EMBL" id="KAA3925294.1"/>
    </source>
</evidence>
<dbReference type="EMBL" id="VWLE01000606">
    <property type="protein sequence ID" value="KAA3937478.1"/>
    <property type="molecule type" value="Genomic_DNA"/>
</dbReference>
<dbReference type="EMBL" id="VWKB01000011">
    <property type="protein sequence ID" value="KAA4100345.1"/>
    <property type="molecule type" value="Genomic_DNA"/>
</dbReference>
<dbReference type="EMBL" id="VWFC01000001">
    <property type="protein sequence ID" value="KAB1331461.1"/>
    <property type="molecule type" value="Genomic_DNA"/>
</dbReference>
<dbReference type="EMBL" id="JAQNZF010000018">
    <property type="protein sequence ID" value="MDC2743432.1"/>
    <property type="molecule type" value="Genomic_DNA"/>
</dbReference>
<dbReference type="KEGG" id="boa:Bovatus_01985"/>
<proteinExistence type="predicted"/>
<evidence type="ECO:0000313" key="10">
    <source>
        <dbReference type="Proteomes" id="UP000365824"/>
    </source>
</evidence>
<evidence type="ECO:0000313" key="11">
    <source>
        <dbReference type="Proteomes" id="UP000375690"/>
    </source>
</evidence>
<evidence type="ECO:0000256" key="1">
    <source>
        <dbReference type="SAM" id="SignalP"/>
    </source>
</evidence>
<evidence type="ECO:0000313" key="6">
    <source>
        <dbReference type="EMBL" id="KAA4663901.1"/>
    </source>
</evidence>
<dbReference type="Pfam" id="PF16377">
    <property type="entry name" value="DUF4987"/>
    <property type="match status" value="1"/>
</dbReference>
<dbReference type="Proteomes" id="UP001219389">
    <property type="component" value="Unassembled WGS sequence"/>
</dbReference>
<dbReference type="Proteomes" id="UP000365824">
    <property type="component" value="Unassembled WGS sequence"/>
</dbReference>
<feature type="chain" id="PRO_5044548581" evidence="1">
    <location>
        <begin position="27"/>
        <end position="436"/>
    </location>
</feature>
<evidence type="ECO:0000313" key="13">
    <source>
        <dbReference type="Proteomes" id="UP000473905"/>
    </source>
</evidence>
<accession>A0A139KPE6</accession>
<comment type="caution">
    <text evidence="7">The sequence shown here is derived from an EMBL/GenBank/DDBJ whole genome shotgun (WGS) entry which is preliminary data.</text>
</comment>
<feature type="domain" description="DUF4987" evidence="2">
    <location>
        <begin position="265"/>
        <end position="371"/>
    </location>
</feature>
<evidence type="ECO:0000313" key="9">
    <source>
        <dbReference type="Proteomes" id="UP000323717"/>
    </source>
</evidence>
<name>A0A139KPE6_BACOV</name>
<reference evidence="8" key="2">
    <citation type="submission" date="2022-10" db="EMBL/GenBank/DDBJ databases">
        <title>Human gut microbiome strain richness.</title>
        <authorList>
            <person name="Chen-Liaw A."/>
        </authorList>
    </citation>
    <scope>NUCLEOTIDE SEQUENCE</scope>
    <source>
        <strain evidence="8">BSD2780120875st1_E1_BSD2780120875_150330</strain>
    </source>
</reference>
<keyword evidence="1" id="KW-0732">Signal</keyword>
<dbReference type="Pfam" id="PF14135">
    <property type="entry name" value="DUF4302"/>
    <property type="match status" value="1"/>
</dbReference>
<evidence type="ECO:0000313" key="7">
    <source>
        <dbReference type="EMBL" id="KAB1331461.1"/>
    </source>
</evidence>
<gene>
    <name evidence="7" type="ORF">F3B53_01475</name>
    <name evidence="6" type="ORF">F3B98_12860</name>
    <name evidence="5" type="ORF">F3D66_08870</name>
    <name evidence="4" type="ORF">F3D71_26060</name>
    <name evidence="3" type="ORF">F3F25_20380</name>
    <name evidence="8" type="ORF">PO382_14500</name>
</gene>
<keyword evidence="13" id="KW-1185">Reference proteome</keyword>
<sequence>MMKKNRTIYFLLALVCLGLQSCLFQEEDYFDDSSANRATADVKRCSELLEAAPNGWVMEYYVGKDYSLGGITLLCKFDGQRVTMASQIAGADETVSSLYSVKSEQATMLSFDTYNYLVHYFGQPQGSMADDPNGTLGGDYEFVISDATADRIELKGKKYGNRIVMKAFSADQTWKQYLTRIKKVEDDAFFYEYDLRMDGLYTGQMLRSNYTFIVTYYDEVGKVHQKTVPFMFTTDGMRFHEPVTIDGQTMQNFVWKNEEISFVCTDEGATEVKLAGVYTAGYQSYDYYPGTYQMDFYRLNDATNQMEVASQEIQLVKDEDGKSYWLKGLEYDILVTYDKPRGGLSILPQFLKKVQGGYVYLAMWDLMNDYVLRSSAIGLISYPTTDGIYLVDNGVWMGEISGFIFGVYDSQDEEASFMGYTDAVAAIRLIKKTIEE</sequence>
<dbReference type="Proteomes" id="UP000323717">
    <property type="component" value="Unassembled WGS sequence"/>
</dbReference>
<evidence type="ECO:0000313" key="4">
    <source>
        <dbReference type="EMBL" id="KAA3937478.1"/>
    </source>
</evidence>
<dbReference type="Proteomes" id="UP000473905">
    <property type="component" value="Unassembled WGS sequence"/>
</dbReference>